<gene>
    <name evidence="2" type="ORF">CK501_11390</name>
</gene>
<dbReference type="RefSeq" id="WP_095617868.1">
    <property type="nucleotide sequence ID" value="NZ_NSKD01000005.1"/>
</dbReference>
<dbReference type="Pfam" id="PF14384">
    <property type="entry name" value="BrnA_antitoxin"/>
    <property type="match status" value="1"/>
</dbReference>
<evidence type="ECO:0000313" key="2">
    <source>
        <dbReference type="EMBL" id="PAU79798.1"/>
    </source>
</evidence>
<dbReference type="OrthoDB" id="5297245at2"/>
<protein>
    <submittedName>
        <fullName evidence="2">CopG family transcriptional regulator</fullName>
    </submittedName>
</protein>
<name>A0A2A2F4C7_9GAMM</name>
<feature type="region of interest" description="Disordered" evidence="1">
    <location>
        <begin position="1"/>
        <end position="22"/>
    </location>
</feature>
<sequence>MRENYDFSNAKRGPVSSPGGKTRITIMLDEDVIHAFRDQAEAKGIGYQTLINQTLREAIFQSKPELSEDRLRTVIREELAEYNPTDPDSTDY</sequence>
<reference evidence="2 3" key="1">
    <citation type="submission" date="2017-08" db="EMBL/GenBank/DDBJ databases">
        <title>Halovibrio sewagensis sp. nov., isolated from wastewater of high salinity.</title>
        <authorList>
            <person name="Dong X."/>
            <person name="Zhang G."/>
        </authorList>
    </citation>
    <scope>NUCLEOTIDE SEQUENCE [LARGE SCALE GENOMIC DNA]</scope>
    <source>
        <strain evidence="2 3">YL5-2</strain>
    </source>
</reference>
<accession>A0A2A2F4C7</accession>
<proteinExistence type="predicted"/>
<organism evidence="2 3">
    <name type="scientific">Halovibrio salipaludis</name>
    <dbReference type="NCBI Taxonomy" id="2032626"/>
    <lineage>
        <taxon>Bacteria</taxon>
        <taxon>Pseudomonadati</taxon>
        <taxon>Pseudomonadota</taxon>
        <taxon>Gammaproteobacteria</taxon>
        <taxon>Oceanospirillales</taxon>
        <taxon>Halomonadaceae</taxon>
        <taxon>Halovibrio</taxon>
    </lineage>
</organism>
<dbReference type="EMBL" id="NSKD01000005">
    <property type="protein sequence ID" value="PAU79798.1"/>
    <property type="molecule type" value="Genomic_DNA"/>
</dbReference>
<dbReference type="AlphaFoldDB" id="A0A2A2F4C7"/>
<comment type="caution">
    <text evidence="2">The sequence shown here is derived from an EMBL/GenBank/DDBJ whole genome shotgun (WGS) entry which is preliminary data.</text>
</comment>
<dbReference type="InterPro" id="IPR025528">
    <property type="entry name" value="BrnA_antitoxin"/>
</dbReference>
<dbReference type="Proteomes" id="UP000218896">
    <property type="component" value="Unassembled WGS sequence"/>
</dbReference>
<evidence type="ECO:0000313" key="3">
    <source>
        <dbReference type="Proteomes" id="UP000218896"/>
    </source>
</evidence>
<keyword evidence="3" id="KW-1185">Reference proteome</keyword>
<evidence type="ECO:0000256" key="1">
    <source>
        <dbReference type="SAM" id="MobiDB-lite"/>
    </source>
</evidence>